<protein>
    <submittedName>
        <fullName evidence="1">Uncharacterized protein</fullName>
    </submittedName>
</protein>
<reference evidence="1" key="2">
    <citation type="submission" date="2020-05" db="UniProtKB">
        <authorList>
            <consortium name="EnsemblMetazoa"/>
        </authorList>
    </citation>
    <scope>IDENTIFICATION</scope>
    <source>
        <strain evidence="1">IAEA</strain>
    </source>
</reference>
<proteinExistence type="predicted"/>
<dbReference type="EnsemblMetazoa" id="GPAI027195-RA">
    <property type="protein sequence ID" value="GPAI027195-PA"/>
    <property type="gene ID" value="GPAI027195"/>
</dbReference>
<reference evidence="2" key="1">
    <citation type="submission" date="2014-03" db="EMBL/GenBank/DDBJ databases">
        <authorList>
            <person name="Aksoy S."/>
            <person name="Warren W."/>
            <person name="Wilson R.K."/>
        </authorList>
    </citation>
    <scope>NUCLEOTIDE SEQUENCE [LARGE SCALE GENOMIC DNA]</scope>
    <source>
        <strain evidence="2">IAEA</strain>
    </source>
</reference>
<accession>A0A1A9ZWF3</accession>
<keyword evidence="2" id="KW-1185">Reference proteome</keyword>
<name>A0A1A9ZWF3_GLOPL</name>
<organism evidence="1 2">
    <name type="scientific">Glossina pallidipes</name>
    <name type="common">Tsetse fly</name>
    <dbReference type="NCBI Taxonomy" id="7398"/>
    <lineage>
        <taxon>Eukaryota</taxon>
        <taxon>Metazoa</taxon>
        <taxon>Ecdysozoa</taxon>
        <taxon>Arthropoda</taxon>
        <taxon>Hexapoda</taxon>
        <taxon>Insecta</taxon>
        <taxon>Pterygota</taxon>
        <taxon>Neoptera</taxon>
        <taxon>Endopterygota</taxon>
        <taxon>Diptera</taxon>
        <taxon>Brachycera</taxon>
        <taxon>Muscomorpha</taxon>
        <taxon>Hippoboscoidea</taxon>
        <taxon>Glossinidae</taxon>
        <taxon>Glossina</taxon>
    </lineage>
</organism>
<sequence>MAKRACVCLDPEIVKRHLNDFGCLRNFRYSLTCNICRHNSMPLLSVFISRCCEKLVNSDINNRKGSQHTYSLTFQYFHVIRLQSRKLCPHPSSPPPLHQSPPPVPNDGHCNYRDKRTNNHCVKGLMLS</sequence>
<evidence type="ECO:0000313" key="1">
    <source>
        <dbReference type="EnsemblMetazoa" id="GPAI027195-PA"/>
    </source>
</evidence>
<dbReference type="AlphaFoldDB" id="A0A1A9ZWF3"/>
<evidence type="ECO:0000313" key="2">
    <source>
        <dbReference type="Proteomes" id="UP000092445"/>
    </source>
</evidence>
<dbReference type="Proteomes" id="UP000092445">
    <property type="component" value="Unassembled WGS sequence"/>
</dbReference>
<dbReference type="VEuPathDB" id="VectorBase:GPAI027195"/>